<sequence length="146" mass="15607">MTPVTPPAGVSAAGTWTPVEFVDPESPPAHLADWIDPRTGDFASLLTGIDPVDSMVQLALTIERGTGAAVTDVGHRFRTVKKVDDSTPSLLRSLTEEALSSLLQRKLIRIEKLDVEADPDGDLGAVFLAYSNLLSGTRRELRVAVG</sequence>
<dbReference type="RefSeq" id="WP_129575619.1">
    <property type="nucleotide sequence ID" value="NZ_CP012672.1"/>
</dbReference>
<dbReference type="Proteomes" id="UP000295497">
    <property type="component" value="Chromosome"/>
</dbReference>
<evidence type="ECO:0000313" key="1">
    <source>
        <dbReference type="EMBL" id="AUX31919.1"/>
    </source>
</evidence>
<evidence type="ECO:0000313" key="2">
    <source>
        <dbReference type="Proteomes" id="UP000295497"/>
    </source>
</evidence>
<reference evidence="1 2" key="1">
    <citation type="submission" date="2015-09" db="EMBL/GenBank/DDBJ databases">
        <title>Sorangium comparison.</title>
        <authorList>
            <person name="Zaburannyi N."/>
            <person name="Bunk B."/>
            <person name="Overmann J."/>
            <person name="Mueller R."/>
        </authorList>
    </citation>
    <scope>NUCLEOTIDE SEQUENCE [LARGE SCALE GENOMIC DNA]</scope>
    <source>
        <strain evidence="1 2">So ce836</strain>
    </source>
</reference>
<name>A0A4P2QP60_SORCE</name>
<protein>
    <submittedName>
        <fullName evidence="1">Uncharacterized protein</fullName>
    </submittedName>
</protein>
<gene>
    <name evidence="1" type="ORF">SOCE836_040540</name>
</gene>
<organism evidence="1 2">
    <name type="scientific">Sorangium cellulosum</name>
    <name type="common">Polyangium cellulosum</name>
    <dbReference type="NCBI Taxonomy" id="56"/>
    <lineage>
        <taxon>Bacteria</taxon>
        <taxon>Pseudomonadati</taxon>
        <taxon>Myxococcota</taxon>
        <taxon>Polyangia</taxon>
        <taxon>Polyangiales</taxon>
        <taxon>Polyangiaceae</taxon>
        <taxon>Sorangium</taxon>
    </lineage>
</organism>
<dbReference type="AlphaFoldDB" id="A0A4P2QP60"/>
<dbReference type="EMBL" id="CP012672">
    <property type="protein sequence ID" value="AUX31919.1"/>
    <property type="molecule type" value="Genomic_DNA"/>
</dbReference>
<proteinExistence type="predicted"/>
<accession>A0A4P2QP60</accession>